<dbReference type="AlphaFoldDB" id="A0A6I4U1A2"/>
<keyword evidence="14" id="KW-1185">Reference proteome</keyword>
<dbReference type="InterPro" id="IPR037066">
    <property type="entry name" value="Plug_dom_sf"/>
</dbReference>
<name>A0A6I4U1A2_9SPHN</name>
<dbReference type="Gene3D" id="2.40.170.20">
    <property type="entry name" value="TonB-dependent receptor, beta-barrel domain"/>
    <property type="match status" value="1"/>
</dbReference>
<evidence type="ECO:0000313" key="14">
    <source>
        <dbReference type="Proteomes" id="UP000469430"/>
    </source>
</evidence>
<dbReference type="InterPro" id="IPR000531">
    <property type="entry name" value="Beta-barrel_TonB"/>
</dbReference>
<evidence type="ECO:0000256" key="8">
    <source>
        <dbReference type="PROSITE-ProRule" id="PRU01360"/>
    </source>
</evidence>
<comment type="caution">
    <text evidence="13">The sequence shown here is derived from an EMBL/GenBank/DDBJ whole genome shotgun (WGS) entry which is preliminary data.</text>
</comment>
<dbReference type="NCBIfam" id="TIGR01782">
    <property type="entry name" value="TonB-Xanth-Caul"/>
    <property type="match status" value="1"/>
</dbReference>
<evidence type="ECO:0000313" key="13">
    <source>
        <dbReference type="EMBL" id="MXP00718.1"/>
    </source>
</evidence>
<feature type="signal peptide" evidence="10">
    <location>
        <begin position="1"/>
        <end position="26"/>
    </location>
</feature>
<keyword evidence="2 8" id="KW-0813">Transport</keyword>
<dbReference type="Pfam" id="PF00593">
    <property type="entry name" value="TonB_dep_Rec_b-barrel"/>
    <property type="match status" value="1"/>
</dbReference>
<evidence type="ECO:0000256" key="7">
    <source>
        <dbReference type="ARBA" id="ARBA00023237"/>
    </source>
</evidence>
<dbReference type="InterPro" id="IPR012910">
    <property type="entry name" value="Plug_dom"/>
</dbReference>
<dbReference type="PANTHER" id="PTHR40980:SF4">
    <property type="entry name" value="TONB-DEPENDENT RECEPTOR-LIKE BETA-BARREL DOMAIN-CONTAINING PROTEIN"/>
    <property type="match status" value="1"/>
</dbReference>
<dbReference type="EMBL" id="WTYJ01000004">
    <property type="protein sequence ID" value="MXP00718.1"/>
    <property type="molecule type" value="Genomic_DNA"/>
</dbReference>
<accession>A0A6I4U1A2</accession>
<comment type="subcellular location">
    <subcellularLocation>
        <location evidence="1 8">Cell outer membrane</location>
        <topology evidence="1 8">Multi-pass membrane protein</topology>
    </subcellularLocation>
</comment>
<dbReference type="InterPro" id="IPR039426">
    <property type="entry name" value="TonB-dep_rcpt-like"/>
</dbReference>
<comment type="similarity">
    <text evidence="8 9">Belongs to the TonB-dependent receptor family.</text>
</comment>
<dbReference type="CDD" id="cd01347">
    <property type="entry name" value="ligand_gated_channel"/>
    <property type="match status" value="1"/>
</dbReference>
<protein>
    <submittedName>
        <fullName evidence="13">TonB-dependent receptor</fullName>
    </submittedName>
</protein>
<evidence type="ECO:0000256" key="1">
    <source>
        <dbReference type="ARBA" id="ARBA00004571"/>
    </source>
</evidence>
<dbReference type="PROSITE" id="PS52016">
    <property type="entry name" value="TONB_DEPENDENT_REC_3"/>
    <property type="match status" value="1"/>
</dbReference>
<keyword evidence="13" id="KW-0675">Receptor</keyword>
<dbReference type="PROSITE" id="PS51257">
    <property type="entry name" value="PROKAR_LIPOPROTEIN"/>
    <property type="match status" value="1"/>
</dbReference>
<feature type="domain" description="TonB-dependent receptor-like beta-barrel" evidence="11">
    <location>
        <begin position="391"/>
        <end position="830"/>
    </location>
</feature>
<keyword evidence="6 8" id="KW-0472">Membrane</keyword>
<evidence type="ECO:0000259" key="12">
    <source>
        <dbReference type="Pfam" id="PF07715"/>
    </source>
</evidence>
<evidence type="ECO:0000256" key="2">
    <source>
        <dbReference type="ARBA" id="ARBA00022448"/>
    </source>
</evidence>
<keyword evidence="3 8" id="KW-1134">Transmembrane beta strand</keyword>
<evidence type="ECO:0000259" key="11">
    <source>
        <dbReference type="Pfam" id="PF00593"/>
    </source>
</evidence>
<feature type="domain" description="TonB-dependent receptor plug" evidence="12">
    <location>
        <begin position="65"/>
        <end position="166"/>
    </location>
</feature>
<evidence type="ECO:0000256" key="10">
    <source>
        <dbReference type="SAM" id="SignalP"/>
    </source>
</evidence>
<keyword evidence="5 9" id="KW-0798">TonB box</keyword>
<keyword evidence="4 8" id="KW-0812">Transmembrane</keyword>
<dbReference type="InterPro" id="IPR036942">
    <property type="entry name" value="Beta-barrel_TonB_sf"/>
</dbReference>
<dbReference type="InterPro" id="IPR010104">
    <property type="entry name" value="TonB_rcpt_bac"/>
</dbReference>
<evidence type="ECO:0000256" key="6">
    <source>
        <dbReference type="ARBA" id="ARBA00023136"/>
    </source>
</evidence>
<evidence type="ECO:0000256" key="5">
    <source>
        <dbReference type="ARBA" id="ARBA00023077"/>
    </source>
</evidence>
<evidence type="ECO:0000256" key="4">
    <source>
        <dbReference type="ARBA" id="ARBA00022692"/>
    </source>
</evidence>
<keyword evidence="7 8" id="KW-0998">Cell outer membrane</keyword>
<feature type="chain" id="PRO_5026023960" evidence="10">
    <location>
        <begin position="27"/>
        <end position="863"/>
    </location>
</feature>
<proteinExistence type="inferred from homology"/>
<gene>
    <name evidence="13" type="ORF">GRI97_17140</name>
</gene>
<evidence type="ECO:0000256" key="9">
    <source>
        <dbReference type="RuleBase" id="RU003357"/>
    </source>
</evidence>
<organism evidence="13 14">
    <name type="scientific">Croceibacterium xixiisoli</name>
    <dbReference type="NCBI Taxonomy" id="1476466"/>
    <lineage>
        <taxon>Bacteria</taxon>
        <taxon>Pseudomonadati</taxon>
        <taxon>Pseudomonadota</taxon>
        <taxon>Alphaproteobacteria</taxon>
        <taxon>Sphingomonadales</taxon>
        <taxon>Erythrobacteraceae</taxon>
        <taxon>Croceibacterium</taxon>
    </lineage>
</organism>
<dbReference type="SUPFAM" id="SSF56935">
    <property type="entry name" value="Porins"/>
    <property type="match status" value="1"/>
</dbReference>
<dbReference type="Gene3D" id="2.170.130.10">
    <property type="entry name" value="TonB-dependent receptor, plug domain"/>
    <property type="match status" value="1"/>
</dbReference>
<dbReference type="PANTHER" id="PTHR40980">
    <property type="entry name" value="PLUG DOMAIN-CONTAINING PROTEIN"/>
    <property type="match status" value="1"/>
</dbReference>
<dbReference type="Pfam" id="PF07715">
    <property type="entry name" value="Plug"/>
    <property type="match status" value="1"/>
</dbReference>
<dbReference type="GO" id="GO:0009279">
    <property type="term" value="C:cell outer membrane"/>
    <property type="evidence" value="ECO:0007669"/>
    <property type="project" value="UniProtKB-SubCell"/>
</dbReference>
<keyword evidence="10" id="KW-0732">Signal</keyword>
<reference evidence="13 14" key="1">
    <citation type="submission" date="2019-12" db="EMBL/GenBank/DDBJ databases">
        <title>Genomic-based taxomic classification of the family Erythrobacteraceae.</title>
        <authorList>
            <person name="Xu L."/>
        </authorList>
    </citation>
    <scope>NUCLEOTIDE SEQUENCE [LARGE SCALE GENOMIC DNA]</scope>
    <source>
        <strain evidence="13 14">S36</strain>
    </source>
</reference>
<sequence length="863" mass="94072">MNKGRKTAFTASLVAMAWASCSQAQAQTTTAPADGTAAAEPAAEAIVVSGYRLQNQRSISAKRNADTISEFVTADDAGQNPDYNIADALRRVPGVSAVFDEDEGRYAAVRGLNPDYTLVTFNGLQLASSDQASRRVLIEQVPASAVARMEVVKSLTPAHDGNAIGGLVDLQTRSAFDTNGTYLAGQALVGYYDSNNVPGKGAPSYRADATLTTRFGPDDVFGIMLTGSYMERTRDQERLIIASNSYFTASGVAATDPLNQDVTSVPNGGLFLNYALNSKRWGGSGALEYKPDGNFYASLYYGRYTQDDDETRYSVTLTPASTPVITGPNTGSVATASATINTSQFVISKPVDVAQARIEWDNDQTSIKLGGSLSQSRWDEIGPGASFSSGNRSQIGYSYDTTGVPTYSFNDPAYFSNTANYNFTSASSSDFNVREQVRAVKGDVRHSLDSMWQIGAGAAYKSAERTVDREAPSWTSSTPRTLDQFDRTESYTPPYGTAPLPMVDRELFWDYLYGNPGAFTQAQRGNSALTGDYRFKEDVTAIYGLVEARGDRFHFIGGGRYEWTDVNVDRYALVNGIIDPVADANDYGDFLPSALISYDLTPAFKLRAAYSRSLGRPNQTDLAGGETRTETAGIVNVSRPNPTLKPRRADNFDISAEYYFAGNSGILSAGVFHKNIKDEIFRGVTQVVDGPLTYVFSEPQNLESAKLTGLELSAVMNSLPFLPPALSGLGVSVNYTIIKTDAAIVMANGTRRDVDQLIDQPKHMFNASVFYKDSWFEGRVSYSRPGVSYQALSTASPLQDLLYQPFNQLDAQIRIKLTDQVQFVAEGRNLLGESRDTRYAVYDEVREINQHGRGFWAGLSFRY</sequence>
<evidence type="ECO:0000256" key="3">
    <source>
        <dbReference type="ARBA" id="ARBA00022452"/>
    </source>
</evidence>
<dbReference type="RefSeq" id="WP_377019967.1">
    <property type="nucleotide sequence ID" value="NZ_JBHSCP010000003.1"/>
</dbReference>
<dbReference type="Proteomes" id="UP000469430">
    <property type="component" value="Unassembled WGS sequence"/>
</dbReference>